<accession>A0AB36R1G4</accession>
<reference evidence="2" key="1">
    <citation type="submission" date="2017-08" db="EMBL/GenBank/DDBJ databases">
        <title>Mesorhizobium wenxinae sp. nov., a novel rhizobial species isolated from root nodules of chickpea (Cicer arietinum L.).</title>
        <authorList>
            <person name="Zhang J."/>
        </authorList>
    </citation>
    <scope>NUCLEOTIDE SEQUENCE [LARGE SCALE GENOMIC DNA]</scope>
    <source>
        <strain evidence="2">USDA 3392</strain>
    </source>
</reference>
<proteinExistence type="predicted"/>
<dbReference type="Proteomes" id="UP000216215">
    <property type="component" value="Unassembled WGS sequence"/>
</dbReference>
<keyword evidence="2" id="KW-1185">Reference proteome</keyword>
<organism evidence="1 2">
    <name type="scientific">Mesorhizobium mediterraneum</name>
    <dbReference type="NCBI Taxonomy" id="43617"/>
    <lineage>
        <taxon>Bacteria</taxon>
        <taxon>Pseudomonadati</taxon>
        <taxon>Pseudomonadota</taxon>
        <taxon>Alphaproteobacteria</taxon>
        <taxon>Hyphomicrobiales</taxon>
        <taxon>Phyllobacteriaceae</taxon>
        <taxon>Mesorhizobium</taxon>
    </lineage>
</organism>
<protein>
    <submittedName>
        <fullName evidence="1">Uncharacterized protein</fullName>
    </submittedName>
</protein>
<evidence type="ECO:0000313" key="2">
    <source>
        <dbReference type="Proteomes" id="UP000216215"/>
    </source>
</evidence>
<evidence type="ECO:0000313" key="1">
    <source>
        <dbReference type="EMBL" id="PAP98087.1"/>
    </source>
</evidence>
<sequence>MIWSKIFFGITQARTAFRRVASKGVYAGGGSIAEGGAGCKPLGVGSISPEFSAVRGPRLCDREQYDRNEQE</sequence>
<gene>
    <name evidence="1" type="ORF">CIT25_30360</name>
</gene>
<comment type="caution">
    <text evidence="1">The sequence shown here is derived from an EMBL/GenBank/DDBJ whole genome shotgun (WGS) entry which is preliminary data.</text>
</comment>
<dbReference type="EMBL" id="NPKI01000046">
    <property type="protein sequence ID" value="PAP98087.1"/>
    <property type="molecule type" value="Genomic_DNA"/>
</dbReference>
<dbReference type="AlphaFoldDB" id="A0AB36R1G4"/>
<name>A0AB36R1G4_9HYPH</name>